<reference evidence="5 6" key="1">
    <citation type="submission" date="2018-05" db="EMBL/GenBank/DDBJ databases">
        <title>Genomic Encyclopedia of Archaeal and Bacterial Type Strains, Phase II (KMG-II): from individual species to whole genera.</title>
        <authorList>
            <person name="Goeker M."/>
        </authorList>
    </citation>
    <scope>NUCLEOTIDE SEQUENCE [LARGE SCALE GENOMIC DNA]</scope>
    <source>
        <strain evidence="5 6">DSM 22214</strain>
    </source>
</reference>
<evidence type="ECO:0000313" key="6">
    <source>
        <dbReference type="Proteomes" id="UP000245489"/>
    </source>
</evidence>
<dbReference type="EMBL" id="QGGO01000008">
    <property type="protein sequence ID" value="PWK27094.1"/>
    <property type="molecule type" value="Genomic_DNA"/>
</dbReference>
<proteinExistence type="predicted"/>
<dbReference type="GO" id="GO:0003723">
    <property type="term" value="F:RNA binding"/>
    <property type="evidence" value="ECO:0007669"/>
    <property type="project" value="InterPro"/>
</dbReference>
<organism evidence="5 6">
    <name type="scientific">Arcicella aurantiaca</name>
    <dbReference type="NCBI Taxonomy" id="591202"/>
    <lineage>
        <taxon>Bacteria</taxon>
        <taxon>Pseudomonadati</taxon>
        <taxon>Bacteroidota</taxon>
        <taxon>Cytophagia</taxon>
        <taxon>Cytophagales</taxon>
        <taxon>Flectobacillaceae</taxon>
        <taxon>Arcicella</taxon>
    </lineage>
</organism>
<evidence type="ECO:0000256" key="2">
    <source>
        <dbReference type="ARBA" id="ARBA00022801"/>
    </source>
</evidence>
<dbReference type="GO" id="GO:0016787">
    <property type="term" value="F:hydrolase activity"/>
    <property type="evidence" value="ECO:0007669"/>
    <property type="project" value="UniProtKB-KW"/>
</dbReference>
<evidence type="ECO:0000256" key="1">
    <source>
        <dbReference type="ARBA" id="ARBA00022722"/>
    </source>
</evidence>
<dbReference type="Proteomes" id="UP000245489">
    <property type="component" value="Unassembled WGS sequence"/>
</dbReference>
<feature type="chain" id="PRO_5016381329" evidence="4">
    <location>
        <begin position="25"/>
        <end position="177"/>
    </location>
</feature>
<keyword evidence="2" id="KW-0378">Hydrolase</keyword>
<keyword evidence="4" id="KW-0732">Signal</keyword>
<dbReference type="AlphaFoldDB" id="A0A316EBN4"/>
<accession>A0A316EBN4</accession>
<name>A0A316EBN4_9BACT</name>
<keyword evidence="6" id="KW-1185">Reference proteome</keyword>
<dbReference type="GO" id="GO:0004521">
    <property type="term" value="F:RNA endonuclease activity"/>
    <property type="evidence" value="ECO:0007669"/>
    <property type="project" value="InterPro"/>
</dbReference>
<dbReference type="Gene3D" id="3.10.450.30">
    <property type="entry name" value="Microbial ribonucleases"/>
    <property type="match status" value="1"/>
</dbReference>
<dbReference type="SUPFAM" id="SSF53933">
    <property type="entry name" value="Microbial ribonucleases"/>
    <property type="match status" value="1"/>
</dbReference>
<feature type="compositionally biased region" description="Basic residues" evidence="3">
    <location>
        <begin position="48"/>
        <end position="60"/>
    </location>
</feature>
<comment type="caution">
    <text evidence="5">The sequence shown here is derived from an EMBL/GenBank/DDBJ whole genome shotgun (WGS) entry which is preliminary data.</text>
</comment>
<dbReference type="RefSeq" id="WP_109742662.1">
    <property type="nucleotide sequence ID" value="NZ_QGGO01000008.1"/>
</dbReference>
<dbReference type="PROSITE" id="PS51257">
    <property type="entry name" value="PROKAR_LIPOPROTEIN"/>
    <property type="match status" value="1"/>
</dbReference>
<evidence type="ECO:0000313" key="5">
    <source>
        <dbReference type="EMBL" id="PWK27094.1"/>
    </source>
</evidence>
<feature type="signal peptide" evidence="4">
    <location>
        <begin position="1"/>
        <end position="24"/>
    </location>
</feature>
<evidence type="ECO:0000256" key="4">
    <source>
        <dbReference type="SAM" id="SignalP"/>
    </source>
</evidence>
<keyword evidence="1" id="KW-0540">Nuclease</keyword>
<gene>
    <name evidence="5" type="ORF">LV89_01908</name>
</gene>
<sequence>MKLFSKLNLLFCFFFLLIGTLASCQPTDKTNVNQENNHSEYESDSNYSRKHKKKHKKRNRRENSDNENSKYSSENRSNDRQSDIRTGNAPEKALKVLKYVRENGVAIDGYVGGRKFGNYEGLLPKNDASGKRINYQEWDVNPKVNGKNRGTERLITGSDGKSYYTNDHYRSFVEVRE</sequence>
<dbReference type="Pfam" id="PF00545">
    <property type="entry name" value="Ribonuclease"/>
    <property type="match status" value="1"/>
</dbReference>
<dbReference type="OrthoDB" id="9803442at2"/>
<dbReference type="InterPro" id="IPR016191">
    <property type="entry name" value="Ribonuclease/ribotoxin"/>
</dbReference>
<dbReference type="InterPro" id="IPR000026">
    <property type="entry name" value="N1-like"/>
</dbReference>
<feature type="region of interest" description="Disordered" evidence="3">
    <location>
        <begin position="30"/>
        <end position="88"/>
    </location>
</feature>
<protein>
    <submittedName>
        <fullName evidence="5">Ribonuclease</fullName>
    </submittedName>
</protein>
<evidence type="ECO:0000256" key="3">
    <source>
        <dbReference type="SAM" id="MobiDB-lite"/>
    </source>
</evidence>